<comment type="caution">
    <text evidence="1">The sequence shown here is derived from an EMBL/GenBank/DDBJ whole genome shotgun (WGS) entry which is preliminary data.</text>
</comment>
<evidence type="ECO:0000313" key="2">
    <source>
        <dbReference type="Proteomes" id="UP000241769"/>
    </source>
</evidence>
<dbReference type="EMBL" id="MDYQ01000356">
    <property type="protein sequence ID" value="PRP75899.1"/>
    <property type="molecule type" value="Genomic_DNA"/>
</dbReference>
<organism evidence="1 2">
    <name type="scientific">Planoprotostelium fungivorum</name>
    <dbReference type="NCBI Taxonomy" id="1890364"/>
    <lineage>
        <taxon>Eukaryota</taxon>
        <taxon>Amoebozoa</taxon>
        <taxon>Evosea</taxon>
        <taxon>Variosea</taxon>
        <taxon>Cavosteliida</taxon>
        <taxon>Cavosteliaceae</taxon>
        <taxon>Planoprotostelium</taxon>
    </lineage>
</organism>
<protein>
    <submittedName>
        <fullName evidence="1">Uncharacterized protein</fullName>
    </submittedName>
</protein>
<sequence length="45" mass="5437">MYRVFFQQERIKRPDYPLVFGRLARRMSKSDPFCCVAMFLGMCLK</sequence>
<proteinExistence type="predicted"/>
<dbReference type="InParanoid" id="A0A2P6MW26"/>
<keyword evidence="2" id="KW-1185">Reference proteome</keyword>
<accession>A0A2P6MW26</accession>
<dbReference type="Proteomes" id="UP000241769">
    <property type="component" value="Unassembled WGS sequence"/>
</dbReference>
<name>A0A2P6MW26_9EUKA</name>
<evidence type="ECO:0000313" key="1">
    <source>
        <dbReference type="EMBL" id="PRP75899.1"/>
    </source>
</evidence>
<dbReference type="AlphaFoldDB" id="A0A2P6MW26"/>
<gene>
    <name evidence="1" type="ORF">PROFUN_15461</name>
</gene>
<reference evidence="1 2" key="1">
    <citation type="journal article" date="2018" name="Genome Biol. Evol.">
        <title>Multiple Roots of Fruiting Body Formation in Amoebozoa.</title>
        <authorList>
            <person name="Hillmann F."/>
            <person name="Forbes G."/>
            <person name="Novohradska S."/>
            <person name="Ferling I."/>
            <person name="Riege K."/>
            <person name="Groth M."/>
            <person name="Westermann M."/>
            <person name="Marz M."/>
            <person name="Spaller T."/>
            <person name="Winckler T."/>
            <person name="Schaap P."/>
            <person name="Glockner G."/>
        </authorList>
    </citation>
    <scope>NUCLEOTIDE SEQUENCE [LARGE SCALE GENOMIC DNA]</scope>
    <source>
        <strain evidence="1 2">Jena</strain>
    </source>
</reference>